<reference evidence="1 2" key="1">
    <citation type="submission" date="2018-12" db="EMBL/GenBank/DDBJ databases">
        <authorList>
            <person name="Criscuolo A."/>
        </authorList>
    </citation>
    <scope>NUCLEOTIDE SEQUENCE [LARGE SCALE GENOMIC DNA]</scope>
    <source>
        <strain evidence="1">ACIP1116281</strain>
    </source>
</reference>
<dbReference type="OrthoDB" id="8159761at2"/>
<organism evidence="1 2">
    <name type="scientific">Devosia equisanguinis</name>
    <dbReference type="NCBI Taxonomy" id="2490941"/>
    <lineage>
        <taxon>Bacteria</taxon>
        <taxon>Pseudomonadati</taxon>
        <taxon>Pseudomonadota</taxon>
        <taxon>Alphaproteobacteria</taxon>
        <taxon>Hyphomicrobiales</taxon>
        <taxon>Devosiaceae</taxon>
        <taxon>Devosia</taxon>
    </lineage>
</organism>
<dbReference type="RefSeq" id="WP_126149739.1">
    <property type="nucleotide sequence ID" value="NZ_JBHTMH010000001.1"/>
</dbReference>
<accession>A0A447I9S8</accession>
<proteinExistence type="predicted"/>
<evidence type="ECO:0000313" key="1">
    <source>
        <dbReference type="EMBL" id="VDS04147.1"/>
    </source>
</evidence>
<evidence type="ECO:0000313" key="2">
    <source>
        <dbReference type="Proteomes" id="UP000268844"/>
    </source>
</evidence>
<protein>
    <submittedName>
        <fullName evidence="1">Uncharacterized protein</fullName>
    </submittedName>
</protein>
<gene>
    <name evidence="1" type="ORF">DEVEQU_01278</name>
</gene>
<sequence length="177" mass="19116">MGFDRAKTAVMALGLLAAPAQGIEPGWHYSPFPGEGDRASMGCSRDADAEAHACLVVRCEDDFAVGVHVLSSRRGGDGGRWEITADRETMVLAAVAERGPYGARFAGADDADWLLDRLRHGSYIYLRHEADSDAPFAFIDLSGSFTAIAEALYWCAPRAERNAEPGIDPQDDNGDRQ</sequence>
<name>A0A447I9S8_9HYPH</name>
<keyword evidence="2" id="KW-1185">Reference proteome</keyword>
<dbReference type="EMBL" id="UZWD01000019">
    <property type="protein sequence ID" value="VDS04147.1"/>
    <property type="molecule type" value="Genomic_DNA"/>
</dbReference>
<dbReference type="AlphaFoldDB" id="A0A447I9S8"/>
<dbReference type="Proteomes" id="UP000268844">
    <property type="component" value="Unassembled WGS sequence"/>
</dbReference>